<proteinExistence type="predicted"/>
<protein>
    <recommendedName>
        <fullName evidence="2">DUF1269 domain-containing protein</fullName>
    </recommendedName>
</protein>
<dbReference type="EMBL" id="CP165735">
    <property type="protein sequence ID" value="XDV71437.1"/>
    <property type="molecule type" value="Genomic_DNA"/>
</dbReference>
<dbReference type="RefSeq" id="WP_369745514.1">
    <property type="nucleotide sequence ID" value="NZ_CP165735.1"/>
</dbReference>
<reference evidence="1" key="1">
    <citation type="submission" date="2024-07" db="EMBL/GenBank/DDBJ databases">
        <authorList>
            <person name="Li J."/>
            <person name="Wei H."/>
            <person name="Ma J."/>
        </authorList>
    </citation>
    <scope>NUCLEOTIDE SEQUENCE</scope>
    <source>
        <strain evidence="1">AMU7</strain>
    </source>
</reference>
<name>A0AB39YSB4_9MICC</name>
<evidence type="ECO:0000313" key="1">
    <source>
        <dbReference type="EMBL" id="XDV71437.1"/>
    </source>
</evidence>
<dbReference type="AlphaFoldDB" id="A0AB39YSB4"/>
<sequence length="142" mass="15701">MKVGPVEVIVCVFPQHAISQRVVEALRDAVQYGGVALIDVVLVSRKDPDSVMVTDLDDGLGPEWSELIIDPRPMILLSEADLNLVVQFVRSEETALVAVIEHRWARMLLQEVEHANGFTPLHARIPHDVTVRAFQADETAAS</sequence>
<accession>A0AB39YSB4</accession>
<evidence type="ECO:0008006" key="2">
    <source>
        <dbReference type="Google" id="ProtNLM"/>
    </source>
</evidence>
<organism evidence="1">
    <name type="scientific">Paenarthrobacter sp. AMU7</name>
    <dbReference type="NCBI Taxonomy" id="3162492"/>
    <lineage>
        <taxon>Bacteria</taxon>
        <taxon>Bacillati</taxon>
        <taxon>Actinomycetota</taxon>
        <taxon>Actinomycetes</taxon>
        <taxon>Micrococcales</taxon>
        <taxon>Micrococcaceae</taxon>
        <taxon>Paenarthrobacter</taxon>
    </lineage>
</organism>
<gene>
    <name evidence="1" type="ORF">ABQM86_21165</name>
</gene>